<dbReference type="EMBL" id="KQ415309">
    <property type="protein sequence ID" value="KOC58634.1"/>
    <property type="molecule type" value="Genomic_DNA"/>
</dbReference>
<name>A0A0L7QJ93_9HYME</name>
<evidence type="ECO:0000313" key="2">
    <source>
        <dbReference type="Proteomes" id="UP000053825"/>
    </source>
</evidence>
<proteinExistence type="predicted"/>
<dbReference type="Proteomes" id="UP000053825">
    <property type="component" value="Unassembled WGS sequence"/>
</dbReference>
<evidence type="ECO:0000313" key="1">
    <source>
        <dbReference type="EMBL" id="KOC58634.1"/>
    </source>
</evidence>
<evidence type="ECO:0008006" key="3">
    <source>
        <dbReference type="Google" id="ProtNLM"/>
    </source>
</evidence>
<dbReference type="STRING" id="597456.A0A0L7QJ93"/>
<sequence>MTLAVLAPFEFLTVGNAQVYGRLHELRRGRPIPSASEVEVLRRQFRQGALAKWKEHLAGKVDQRAVGTVHPSFDEWVNRGRGWLTYRVTQVLSGHGCFGEYLHRIGKEVTNGCHHCEEGRQDSAQHTLVECLACEVERRVLVEEVG</sequence>
<protein>
    <recommendedName>
        <fullName evidence="3">Reverse transcriptase zinc-binding domain-containing protein</fullName>
    </recommendedName>
</protein>
<organism evidence="1 2">
    <name type="scientific">Habropoda laboriosa</name>
    <dbReference type="NCBI Taxonomy" id="597456"/>
    <lineage>
        <taxon>Eukaryota</taxon>
        <taxon>Metazoa</taxon>
        <taxon>Ecdysozoa</taxon>
        <taxon>Arthropoda</taxon>
        <taxon>Hexapoda</taxon>
        <taxon>Insecta</taxon>
        <taxon>Pterygota</taxon>
        <taxon>Neoptera</taxon>
        <taxon>Endopterygota</taxon>
        <taxon>Hymenoptera</taxon>
        <taxon>Apocrita</taxon>
        <taxon>Aculeata</taxon>
        <taxon>Apoidea</taxon>
        <taxon>Anthophila</taxon>
        <taxon>Apidae</taxon>
        <taxon>Habropoda</taxon>
    </lineage>
</organism>
<keyword evidence="2" id="KW-1185">Reference proteome</keyword>
<accession>A0A0L7QJ93</accession>
<gene>
    <name evidence="1" type="ORF">WH47_06292</name>
</gene>
<reference evidence="1 2" key="1">
    <citation type="submission" date="2015-07" db="EMBL/GenBank/DDBJ databases">
        <title>The genome of Habropoda laboriosa.</title>
        <authorList>
            <person name="Pan H."/>
            <person name="Kapheim K."/>
        </authorList>
    </citation>
    <scope>NUCLEOTIDE SEQUENCE [LARGE SCALE GENOMIC DNA]</scope>
    <source>
        <strain evidence="1">0110345459</strain>
    </source>
</reference>
<dbReference type="AlphaFoldDB" id="A0A0L7QJ93"/>